<evidence type="ECO:0000256" key="1">
    <source>
        <dbReference type="ARBA" id="ARBA00023015"/>
    </source>
</evidence>
<evidence type="ECO:0000256" key="2">
    <source>
        <dbReference type="ARBA" id="ARBA00023125"/>
    </source>
</evidence>
<feature type="domain" description="HTH araC/xylS-type" evidence="4">
    <location>
        <begin position="154"/>
        <end position="254"/>
    </location>
</feature>
<dbReference type="GO" id="GO:0003700">
    <property type="term" value="F:DNA-binding transcription factor activity"/>
    <property type="evidence" value="ECO:0007669"/>
    <property type="project" value="InterPro"/>
</dbReference>
<dbReference type="PANTHER" id="PTHR11019:SF190">
    <property type="entry name" value="ARAC-FAMILY REGULATORY PROTEIN"/>
    <property type="match status" value="1"/>
</dbReference>
<evidence type="ECO:0000256" key="3">
    <source>
        <dbReference type="ARBA" id="ARBA00023163"/>
    </source>
</evidence>
<keyword evidence="3" id="KW-0804">Transcription</keyword>
<protein>
    <submittedName>
        <fullName evidence="5">AraC family transcriptional regulator</fullName>
    </submittedName>
</protein>
<evidence type="ECO:0000313" key="5">
    <source>
        <dbReference type="EMBL" id="RKG48158.1"/>
    </source>
</evidence>
<keyword evidence="1" id="KW-0805">Transcription regulation</keyword>
<dbReference type="EMBL" id="RAXZ01000037">
    <property type="protein sequence ID" value="RKG48158.1"/>
    <property type="molecule type" value="Genomic_DNA"/>
</dbReference>
<dbReference type="SMART" id="SM00342">
    <property type="entry name" value="HTH_ARAC"/>
    <property type="match status" value="1"/>
</dbReference>
<dbReference type="Pfam" id="PF12833">
    <property type="entry name" value="HTH_18"/>
    <property type="match status" value="1"/>
</dbReference>
<sequence>MPNLVDPPQCIEQAIEIFTACYSPNDQVYSHSCLWGDFNFCLNGLFEYEVEGQFHLAPPSYGLWIPPYTEHNSHAIDEQPIHYVAIRLAPELSRNISAHTEILSVSPFFRALVEETLKAKDHASLEMYRHLLWVIYDQLQTTPKHQHYLPQSHHPILQPLLQHLRAPEYFQLSLQQCLTTTQLSERQLLRLSQNELHMGLSEWRNRAKLLYAIQQLKHGVSIKALSFALGYQHSSSFIEFFKRYTGKTPTQLRD</sequence>
<name>A0A3A8FP74_9GAMM</name>
<dbReference type="InterPro" id="IPR018060">
    <property type="entry name" value="HTH_AraC"/>
</dbReference>
<dbReference type="RefSeq" id="WP_120368295.1">
    <property type="nucleotide sequence ID" value="NZ_RAXZ01000037.1"/>
</dbReference>
<evidence type="ECO:0000313" key="6">
    <source>
        <dbReference type="Proteomes" id="UP000281084"/>
    </source>
</evidence>
<proteinExistence type="predicted"/>
<dbReference type="SUPFAM" id="SSF51182">
    <property type="entry name" value="RmlC-like cupins"/>
    <property type="match status" value="1"/>
</dbReference>
<dbReference type="PROSITE" id="PS00041">
    <property type="entry name" value="HTH_ARAC_FAMILY_1"/>
    <property type="match status" value="1"/>
</dbReference>
<organism evidence="5 6">
    <name type="scientific">Acinetobacter cumulans</name>
    <dbReference type="NCBI Taxonomy" id="2136182"/>
    <lineage>
        <taxon>Bacteria</taxon>
        <taxon>Pseudomonadati</taxon>
        <taxon>Pseudomonadota</taxon>
        <taxon>Gammaproteobacteria</taxon>
        <taxon>Moraxellales</taxon>
        <taxon>Moraxellaceae</taxon>
        <taxon>Acinetobacter</taxon>
    </lineage>
</organism>
<accession>A0A3A8FP74</accession>
<dbReference type="Proteomes" id="UP000281084">
    <property type="component" value="Unassembled WGS sequence"/>
</dbReference>
<dbReference type="Gene3D" id="1.10.10.60">
    <property type="entry name" value="Homeodomain-like"/>
    <property type="match status" value="1"/>
</dbReference>
<comment type="caution">
    <text evidence="5">The sequence shown here is derived from an EMBL/GenBank/DDBJ whole genome shotgun (WGS) entry which is preliminary data.</text>
</comment>
<reference evidence="5 6" key="1">
    <citation type="submission" date="2018-09" db="EMBL/GenBank/DDBJ databases">
        <title>The draft genome of Acinetobacter spp. strains.</title>
        <authorList>
            <person name="Qin J."/>
            <person name="Feng Y."/>
            <person name="Zong Z."/>
        </authorList>
    </citation>
    <scope>NUCLEOTIDE SEQUENCE [LARGE SCALE GENOMIC DNA]</scope>
    <source>
        <strain evidence="5 6">WCHAc060002</strain>
    </source>
</reference>
<gene>
    <name evidence="5" type="ORF">D7V64_15705</name>
</gene>
<dbReference type="AlphaFoldDB" id="A0A3A8FP74"/>
<dbReference type="PROSITE" id="PS01124">
    <property type="entry name" value="HTH_ARAC_FAMILY_2"/>
    <property type="match status" value="1"/>
</dbReference>
<dbReference type="InterPro" id="IPR011051">
    <property type="entry name" value="RmlC_Cupin_sf"/>
</dbReference>
<dbReference type="Pfam" id="PF02311">
    <property type="entry name" value="AraC_binding"/>
    <property type="match status" value="1"/>
</dbReference>
<dbReference type="SUPFAM" id="SSF46689">
    <property type="entry name" value="Homeodomain-like"/>
    <property type="match status" value="1"/>
</dbReference>
<dbReference type="InterPro" id="IPR009057">
    <property type="entry name" value="Homeodomain-like_sf"/>
</dbReference>
<dbReference type="InterPro" id="IPR003313">
    <property type="entry name" value="AraC-bd"/>
</dbReference>
<evidence type="ECO:0000259" key="4">
    <source>
        <dbReference type="PROSITE" id="PS01124"/>
    </source>
</evidence>
<dbReference type="PANTHER" id="PTHR11019">
    <property type="entry name" value="HTH-TYPE TRANSCRIPTIONAL REGULATOR NIMR"/>
    <property type="match status" value="1"/>
</dbReference>
<keyword evidence="2" id="KW-0238">DNA-binding</keyword>
<dbReference type="GO" id="GO:0043565">
    <property type="term" value="F:sequence-specific DNA binding"/>
    <property type="evidence" value="ECO:0007669"/>
    <property type="project" value="InterPro"/>
</dbReference>
<dbReference type="InterPro" id="IPR018062">
    <property type="entry name" value="HTH_AraC-typ_CS"/>
</dbReference>